<evidence type="ECO:0000256" key="1">
    <source>
        <dbReference type="SAM" id="SignalP"/>
    </source>
</evidence>
<feature type="chain" id="PRO_5002637702" evidence="1">
    <location>
        <begin position="25"/>
        <end position="215"/>
    </location>
</feature>
<dbReference type="HOGENOM" id="CLU_094914_0_0_6"/>
<evidence type="ECO:0000313" key="3">
    <source>
        <dbReference type="Proteomes" id="UP000000639"/>
    </source>
</evidence>
<proteinExistence type="predicted"/>
<name>A1STH6_PSYIN</name>
<keyword evidence="1" id="KW-0732">Signal</keyword>
<dbReference type="SUPFAM" id="SSF48452">
    <property type="entry name" value="TPR-like"/>
    <property type="match status" value="1"/>
</dbReference>
<organism evidence="2 3">
    <name type="scientific">Psychromonas ingrahamii (strain DSM 17664 / CCUG 51855 / 37)</name>
    <dbReference type="NCBI Taxonomy" id="357804"/>
    <lineage>
        <taxon>Bacteria</taxon>
        <taxon>Pseudomonadati</taxon>
        <taxon>Pseudomonadota</taxon>
        <taxon>Gammaproteobacteria</taxon>
        <taxon>Alteromonadales</taxon>
        <taxon>Psychromonadaceae</taxon>
        <taxon>Psychromonas</taxon>
    </lineage>
</organism>
<gene>
    <name evidence="2" type="ordered locus">Ping_0950</name>
</gene>
<dbReference type="EMBL" id="CP000510">
    <property type="protein sequence ID" value="ABM02791.1"/>
    <property type="molecule type" value="Genomic_DNA"/>
</dbReference>
<feature type="signal peptide" evidence="1">
    <location>
        <begin position="1"/>
        <end position="24"/>
    </location>
</feature>
<protein>
    <submittedName>
        <fullName evidence="2">Protein containing tetratricopeptide (TPR) repeat</fullName>
    </submittedName>
</protein>
<dbReference type="eggNOG" id="COG3063">
    <property type="taxonomic scope" value="Bacteria"/>
</dbReference>
<dbReference type="Pfam" id="PF14559">
    <property type="entry name" value="TPR_19"/>
    <property type="match status" value="1"/>
</dbReference>
<dbReference type="RefSeq" id="WP_011769354.1">
    <property type="nucleotide sequence ID" value="NC_008709.1"/>
</dbReference>
<sequence>MKTTNFTISLLGFALLLGSSFTAAQTVAGTLLNIQHEWASCQYNLVEKDLKISCLEKVIIANENALKITPASSKLKIWLAINNSSLAGAKGGLGALSLVKKSKQLLEEVIAVNPAVLEGSAYTSLGSLYYQVPGWPIGFGNDKKAEVMLKKALAINPNGIDPNYFYADFLAQNGRKKEAIAHFKKALLASLRPARPLADKGRLQEIANKLKELEN</sequence>
<dbReference type="KEGG" id="pin:Ping_0950"/>
<dbReference type="OrthoDB" id="9812424at2"/>
<reference evidence="2 3" key="1">
    <citation type="submission" date="2007-01" db="EMBL/GenBank/DDBJ databases">
        <title>Complete sequence of Psychromonas ingrahamii 37.</title>
        <authorList>
            <consortium name="US DOE Joint Genome Institute"/>
            <person name="Copeland A."/>
            <person name="Lucas S."/>
            <person name="Lapidus A."/>
            <person name="Barry K."/>
            <person name="Detter J.C."/>
            <person name="Glavina del Rio T."/>
            <person name="Hammon N."/>
            <person name="Israni S."/>
            <person name="Dalin E."/>
            <person name="Tice H."/>
            <person name="Pitluck S."/>
            <person name="Thompson L.S."/>
            <person name="Brettin T."/>
            <person name="Bruce D."/>
            <person name="Han C."/>
            <person name="Tapia R."/>
            <person name="Schmutz J."/>
            <person name="Larimer F."/>
            <person name="Land M."/>
            <person name="Hauser L."/>
            <person name="Kyrpides N."/>
            <person name="Ivanova N."/>
            <person name="Staley J."/>
            <person name="Richardson P."/>
        </authorList>
    </citation>
    <scope>NUCLEOTIDE SEQUENCE [LARGE SCALE GENOMIC DNA]</scope>
    <source>
        <strain evidence="2 3">37</strain>
    </source>
</reference>
<dbReference type="Proteomes" id="UP000000639">
    <property type="component" value="Chromosome"/>
</dbReference>
<dbReference type="Gene3D" id="1.25.40.10">
    <property type="entry name" value="Tetratricopeptide repeat domain"/>
    <property type="match status" value="1"/>
</dbReference>
<dbReference type="STRING" id="357804.Ping_0950"/>
<dbReference type="InterPro" id="IPR011990">
    <property type="entry name" value="TPR-like_helical_dom_sf"/>
</dbReference>
<evidence type="ECO:0000313" key="2">
    <source>
        <dbReference type="EMBL" id="ABM02791.1"/>
    </source>
</evidence>
<dbReference type="AlphaFoldDB" id="A1STH6"/>
<accession>A1STH6</accession>
<keyword evidence="3" id="KW-1185">Reference proteome</keyword>